<organism evidence="2 3">
    <name type="scientific">Paraflavitalea soli</name>
    <dbReference type="NCBI Taxonomy" id="2315862"/>
    <lineage>
        <taxon>Bacteria</taxon>
        <taxon>Pseudomonadati</taxon>
        <taxon>Bacteroidota</taxon>
        <taxon>Chitinophagia</taxon>
        <taxon>Chitinophagales</taxon>
        <taxon>Chitinophagaceae</taxon>
        <taxon>Paraflavitalea</taxon>
    </lineage>
</organism>
<proteinExistence type="predicted"/>
<dbReference type="AlphaFoldDB" id="A0A3B7MT30"/>
<dbReference type="Proteomes" id="UP000263900">
    <property type="component" value="Chromosome"/>
</dbReference>
<dbReference type="RefSeq" id="WP_119052005.1">
    <property type="nucleotide sequence ID" value="NZ_CP032157.1"/>
</dbReference>
<dbReference type="SUPFAM" id="SSF52540">
    <property type="entry name" value="P-loop containing nucleoside triphosphate hydrolases"/>
    <property type="match status" value="1"/>
</dbReference>
<dbReference type="InterPro" id="IPR051396">
    <property type="entry name" value="Bact_Antivir_Def_Nuclease"/>
</dbReference>
<evidence type="ECO:0000313" key="2">
    <source>
        <dbReference type="EMBL" id="AXY76126.1"/>
    </source>
</evidence>
<dbReference type="PANTHER" id="PTHR43581">
    <property type="entry name" value="ATP/GTP PHOSPHATASE"/>
    <property type="match status" value="1"/>
</dbReference>
<keyword evidence="3" id="KW-1185">Reference proteome</keyword>
<dbReference type="InterPro" id="IPR027417">
    <property type="entry name" value="P-loop_NTPase"/>
</dbReference>
<dbReference type="Pfam" id="PF13175">
    <property type="entry name" value="AAA_15"/>
    <property type="match status" value="1"/>
</dbReference>
<dbReference type="EMBL" id="CP032157">
    <property type="protein sequence ID" value="AXY76126.1"/>
    <property type="molecule type" value="Genomic_DNA"/>
</dbReference>
<evidence type="ECO:0000259" key="1">
    <source>
        <dbReference type="Pfam" id="PF13175"/>
    </source>
</evidence>
<dbReference type="Gene3D" id="3.40.50.300">
    <property type="entry name" value="P-loop containing nucleotide triphosphate hydrolases"/>
    <property type="match status" value="1"/>
</dbReference>
<dbReference type="OrthoDB" id="1098190at2"/>
<dbReference type="InterPro" id="IPR041685">
    <property type="entry name" value="AAA_GajA/Old/RecF-like"/>
</dbReference>
<protein>
    <recommendedName>
        <fullName evidence="1">Endonuclease GajA/Old nuclease/RecF-like AAA domain-containing protein</fullName>
    </recommendedName>
</protein>
<evidence type="ECO:0000313" key="3">
    <source>
        <dbReference type="Proteomes" id="UP000263900"/>
    </source>
</evidence>
<dbReference type="PANTHER" id="PTHR43581:SF2">
    <property type="entry name" value="EXCINUCLEASE ATPASE SUBUNIT"/>
    <property type="match status" value="1"/>
</dbReference>
<accession>A0A3B7MT30</accession>
<reference evidence="2 3" key="1">
    <citation type="submission" date="2018-09" db="EMBL/GenBank/DDBJ databases">
        <title>Genome sequencing of strain 6GH32-13.</title>
        <authorList>
            <person name="Weon H.-Y."/>
            <person name="Heo J."/>
            <person name="Kwon S.-W."/>
        </authorList>
    </citation>
    <scope>NUCLEOTIDE SEQUENCE [LARGE SCALE GENOMIC DNA]</scope>
    <source>
        <strain evidence="2 3">5GH32-13</strain>
    </source>
</reference>
<feature type="domain" description="Endonuclease GajA/Old nuclease/RecF-like AAA" evidence="1">
    <location>
        <begin position="3"/>
        <end position="66"/>
    </location>
</feature>
<dbReference type="KEGG" id="pseg:D3H65_19980"/>
<name>A0A3B7MT30_9BACT</name>
<sequence length="350" mass="39410">MSETLIIKNFGPVRSAEIELKKINIFIGPQGSGKSTIAKVISAVMSDAENRKSGIGNTQLKGKLLEELNLSSFFEEDTSILIKSPKGSEALLDKDENVFVVAESPSVYSRLSNSMYVPAERTLIPLIANSSFFFIREQTPIPRYVTDFGLLFQKARAEIKSRKFNFLDEVTYHYRDGRDILELKNGKFITLSEASNGMQTTVPLLLALDWLTSKIESRVNDKKIYVSIEEPELSLFPFTQNDLLKFVIEKIAPLDFHLSITTHSPYTLTAINNLIYAFQVGSKHLQTNEIVPRELWLDPSGIGAWFVENGTVRSIMDEETQLINTEEIDKISEIIGDTMESLATIKMRGQ</sequence>
<gene>
    <name evidence="2" type="ORF">D3H65_19980</name>
</gene>